<dbReference type="Pfam" id="PF12698">
    <property type="entry name" value="ABC2_membrane_3"/>
    <property type="match status" value="1"/>
</dbReference>
<feature type="transmembrane region" description="Helical" evidence="6">
    <location>
        <begin position="233"/>
        <end position="252"/>
    </location>
</feature>
<organism evidence="8 9">
    <name type="scientific">Luteimonas yindakuii</name>
    <dbReference type="NCBI Taxonomy" id="2565782"/>
    <lineage>
        <taxon>Bacteria</taxon>
        <taxon>Pseudomonadati</taxon>
        <taxon>Pseudomonadota</taxon>
        <taxon>Gammaproteobacteria</taxon>
        <taxon>Lysobacterales</taxon>
        <taxon>Lysobacteraceae</taxon>
        <taxon>Luteimonas</taxon>
    </lineage>
</organism>
<reference evidence="8 9" key="1">
    <citation type="submission" date="2019-01" db="EMBL/GenBank/DDBJ databases">
        <authorList>
            <person name="Zhang S."/>
        </authorList>
    </citation>
    <scope>NUCLEOTIDE SEQUENCE [LARGE SCALE GENOMIC DNA]</scope>
    <source>
        <strain evidence="8 9">1626</strain>
    </source>
</reference>
<gene>
    <name evidence="8" type="ORF">E4582_12240</name>
</gene>
<evidence type="ECO:0000256" key="5">
    <source>
        <dbReference type="ARBA" id="ARBA00023136"/>
    </source>
</evidence>
<feature type="domain" description="ABC transmembrane type-2" evidence="7">
    <location>
        <begin position="34"/>
        <end position="258"/>
    </location>
</feature>
<dbReference type="InterPro" id="IPR000412">
    <property type="entry name" value="ABC_2_transport"/>
</dbReference>
<keyword evidence="4 6" id="KW-1133">Transmembrane helix</keyword>
<feature type="transmembrane region" description="Helical" evidence="6">
    <location>
        <begin position="39"/>
        <end position="60"/>
    </location>
</feature>
<dbReference type="Proteomes" id="UP000298681">
    <property type="component" value="Unassembled WGS sequence"/>
</dbReference>
<dbReference type="GO" id="GO:0140359">
    <property type="term" value="F:ABC-type transporter activity"/>
    <property type="evidence" value="ECO:0007669"/>
    <property type="project" value="InterPro"/>
</dbReference>
<dbReference type="PIRSF" id="PIRSF006648">
    <property type="entry name" value="DrrB"/>
    <property type="match status" value="1"/>
</dbReference>
<comment type="caution">
    <text evidence="8">The sequence shown here is derived from an EMBL/GenBank/DDBJ whole genome shotgun (WGS) entry which is preliminary data.</text>
</comment>
<sequence length="258" mass="27291">MNTIATSTPTPVVARAPAVRACLVELRCELLKLLREPAYVLPAVLFPVLFYLLFGVMLSGMGAPPAFLLAGYGVFGTIGATLFGVGVGVANEREQGLLRLRRALPAHPLGWLLARTLAAMGFSLAITALLAIVGSTLGGVSLPMSGWALLFVVNLSGVLPFAALGFLIGSLVGGNAAIAVVNMLFLPMVFLSGLWLPLTMLPDFFARLAPVWPAYHLGQIAFKVVGHDAGGALWLHLLALLVPALVFAHFAWRRLSSR</sequence>
<dbReference type="InterPro" id="IPR051784">
    <property type="entry name" value="Nod_factor_ABC_transporter"/>
</dbReference>
<dbReference type="RefSeq" id="WP_134675094.1">
    <property type="nucleotide sequence ID" value="NZ_CP039383.2"/>
</dbReference>
<dbReference type="InterPro" id="IPR047817">
    <property type="entry name" value="ABC2_TM_bact-type"/>
</dbReference>
<evidence type="ECO:0000313" key="9">
    <source>
        <dbReference type="Proteomes" id="UP000298681"/>
    </source>
</evidence>
<feature type="transmembrane region" description="Helical" evidence="6">
    <location>
        <begin position="146"/>
        <end position="169"/>
    </location>
</feature>
<evidence type="ECO:0000256" key="3">
    <source>
        <dbReference type="ARBA" id="ARBA00022692"/>
    </source>
</evidence>
<dbReference type="GO" id="GO:0043190">
    <property type="term" value="C:ATP-binding cassette (ABC) transporter complex"/>
    <property type="evidence" value="ECO:0007669"/>
    <property type="project" value="InterPro"/>
</dbReference>
<name>A0A4Z1R017_9GAMM</name>
<evidence type="ECO:0000256" key="2">
    <source>
        <dbReference type="ARBA" id="ARBA00007783"/>
    </source>
</evidence>
<keyword evidence="3 6" id="KW-0812">Transmembrane</keyword>
<evidence type="ECO:0000256" key="4">
    <source>
        <dbReference type="ARBA" id="ARBA00022989"/>
    </source>
</evidence>
<evidence type="ECO:0000256" key="1">
    <source>
        <dbReference type="ARBA" id="ARBA00004141"/>
    </source>
</evidence>
<keyword evidence="5 6" id="KW-0472">Membrane</keyword>
<evidence type="ECO:0000259" key="7">
    <source>
        <dbReference type="PROSITE" id="PS51012"/>
    </source>
</evidence>
<protein>
    <submittedName>
        <fullName evidence="8">ABC transporter permease</fullName>
    </submittedName>
</protein>
<accession>A0A4Z1R017</accession>
<dbReference type="AlphaFoldDB" id="A0A4Z1R017"/>
<comment type="subcellular location">
    <subcellularLocation>
        <location evidence="1">Membrane</location>
        <topology evidence="1">Multi-pass membrane protein</topology>
    </subcellularLocation>
</comment>
<dbReference type="InterPro" id="IPR013525">
    <property type="entry name" value="ABC2_TM"/>
</dbReference>
<dbReference type="EMBL" id="SPUH01000002">
    <property type="protein sequence ID" value="TKS52974.1"/>
    <property type="molecule type" value="Genomic_DNA"/>
</dbReference>
<dbReference type="PANTHER" id="PTHR43229">
    <property type="entry name" value="NODULATION PROTEIN J"/>
    <property type="match status" value="1"/>
</dbReference>
<proteinExistence type="inferred from homology"/>
<evidence type="ECO:0000313" key="8">
    <source>
        <dbReference type="EMBL" id="TKS52974.1"/>
    </source>
</evidence>
<feature type="transmembrane region" description="Helical" evidence="6">
    <location>
        <begin position="176"/>
        <end position="198"/>
    </location>
</feature>
<dbReference type="OrthoDB" id="9786643at2"/>
<dbReference type="PANTHER" id="PTHR43229:SF3">
    <property type="entry name" value="ABC-TYPE MULTIDRUG TRANSPORT SYSTEM, PERMEASE COMPONENT"/>
    <property type="match status" value="1"/>
</dbReference>
<feature type="transmembrane region" description="Helical" evidence="6">
    <location>
        <begin position="112"/>
        <end position="134"/>
    </location>
</feature>
<keyword evidence="9" id="KW-1185">Reference proteome</keyword>
<comment type="similarity">
    <text evidence="2">Belongs to the ABC-2 integral membrane protein family.</text>
</comment>
<dbReference type="PROSITE" id="PS51012">
    <property type="entry name" value="ABC_TM2"/>
    <property type="match status" value="1"/>
</dbReference>
<evidence type="ECO:0000256" key="6">
    <source>
        <dbReference type="SAM" id="Phobius"/>
    </source>
</evidence>
<feature type="transmembrane region" description="Helical" evidence="6">
    <location>
        <begin position="66"/>
        <end position="91"/>
    </location>
</feature>